<dbReference type="WBParaSite" id="TTAC_0000891601-mRNA-1">
    <property type="protein sequence ID" value="TTAC_0000891601-mRNA-1"/>
    <property type="gene ID" value="TTAC_0000891601"/>
</dbReference>
<accession>A0A0R3X5Z8</accession>
<organism evidence="3">
    <name type="scientific">Hydatigena taeniaeformis</name>
    <name type="common">Feline tapeworm</name>
    <name type="synonym">Taenia taeniaeformis</name>
    <dbReference type="NCBI Taxonomy" id="6205"/>
    <lineage>
        <taxon>Eukaryota</taxon>
        <taxon>Metazoa</taxon>
        <taxon>Spiralia</taxon>
        <taxon>Lophotrochozoa</taxon>
        <taxon>Platyhelminthes</taxon>
        <taxon>Cestoda</taxon>
        <taxon>Eucestoda</taxon>
        <taxon>Cyclophyllidea</taxon>
        <taxon>Taeniidae</taxon>
        <taxon>Hydatigera</taxon>
    </lineage>
</organism>
<reference evidence="1 2" key="2">
    <citation type="submission" date="2018-11" db="EMBL/GenBank/DDBJ databases">
        <authorList>
            <consortium name="Pathogen Informatics"/>
        </authorList>
    </citation>
    <scope>NUCLEOTIDE SEQUENCE [LARGE SCALE GENOMIC DNA]</scope>
</reference>
<evidence type="ECO:0000313" key="2">
    <source>
        <dbReference type="Proteomes" id="UP000274429"/>
    </source>
</evidence>
<dbReference type="Proteomes" id="UP000274429">
    <property type="component" value="Unassembled WGS sequence"/>
</dbReference>
<reference evidence="3" key="1">
    <citation type="submission" date="2017-02" db="UniProtKB">
        <authorList>
            <consortium name="WormBaseParasite"/>
        </authorList>
    </citation>
    <scope>IDENTIFICATION</scope>
</reference>
<name>A0A0R3X5Z8_HYDTA</name>
<protein>
    <submittedName>
        <fullName evidence="3">Ig-like domain-containing protein</fullName>
    </submittedName>
</protein>
<proteinExistence type="predicted"/>
<evidence type="ECO:0000313" key="3">
    <source>
        <dbReference type="WBParaSite" id="TTAC_0000891601-mRNA-1"/>
    </source>
</evidence>
<keyword evidence="2" id="KW-1185">Reference proteome</keyword>
<dbReference type="AlphaFoldDB" id="A0A0R3X5Z8"/>
<evidence type="ECO:0000313" key="1">
    <source>
        <dbReference type="EMBL" id="VDM33584.1"/>
    </source>
</evidence>
<gene>
    <name evidence="1" type="ORF">TTAC_LOCUS8901</name>
</gene>
<sequence>MTKGSAPCADDLDPFSCPVLSGARSLRLPLSIVWLQSGTASSCSAILASKHRSYGVCEKISLY</sequence>
<dbReference type="EMBL" id="UYWX01020624">
    <property type="protein sequence ID" value="VDM33584.1"/>
    <property type="molecule type" value="Genomic_DNA"/>
</dbReference>